<dbReference type="EMBL" id="FWFO01000003">
    <property type="protein sequence ID" value="SLN61541.1"/>
    <property type="molecule type" value="Genomic_DNA"/>
</dbReference>
<name>A0A1Y5TJ27_9RHOB</name>
<dbReference type="Proteomes" id="UP000193077">
    <property type="component" value="Unassembled WGS sequence"/>
</dbReference>
<proteinExistence type="predicted"/>
<reference evidence="2 3" key="1">
    <citation type="submission" date="2017-03" db="EMBL/GenBank/DDBJ databases">
        <authorList>
            <person name="Afonso C.L."/>
            <person name="Miller P.J."/>
            <person name="Scott M.A."/>
            <person name="Spackman E."/>
            <person name="Goraichik I."/>
            <person name="Dimitrov K.M."/>
            <person name="Suarez D.L."/>
            <person name="Swayne D.E."/>
        </authorList>
    </citation>
    <scope>NUCLEOTIDE SEQUENCE [LARGE SCALE GENOMIC DNA]</scope>
    <source>
        <strain evidence="2 3">CECT 7639</strain>
    </source>
</reference>
<feature type="signal peptide" evidence="1">
    <location>
        <begin position="1"/>
        <end position="24"/>
    </location>
</feature>
<gene>
    <name evidence="2" type="ORF">TRL7639_03413</name>
</gene>
<evidence type="ECO:0000313" key="2">
    <source>
        <dbReference type="EMBL" id="SLN61541.1"/>
    </source>
</evidence>
<evidence type="ECO:0000256" key="1">
    <source>
        <dbReference type="SAM" id="SignalP"/>
    </source>
</evidence>
<sequence>MSVFFRRSAGAAIAYAVATQGAWADLTANDVWSDWKAYMGGMGYSISGGESTSGNVTTVSDMTMAMAIPDAEASFELIMPEVTFTENGDGTVAIGMPEQFPVSVNIAAEGEDPVKVVLDYTLTNMVMVVSGTPTDMTYTYSVEKNAVSLASIEAEGETVPEGAVDVSFVLDALAGTSQMKIGDTMRDIAQSMTAGNVTYDIAFDDPESDDAGNFSGSVADVSYTGSGSIPNEINAADYSAFLNSGFKFDGAFSYKSGNGAMQGSGDGDQFAMSSKSTGGDFRFAMDSNHLLYDLSQSGAEISVTVSELPFPIDLKMAKSGFKLDMPIQAGDAPQPFAFGMNLTDFTMSDMIWGMFDPAGALPRDPATVALDTSGTAKVLVDFLDPAVAETLEKTGAAPGELNTLKINELLVSLVGAKLAGTGDFEFDNSNLEAFDGMPAPSGVANLEISGANALIDKLIAMGFVSDQDAMGARMMMGLLAVPGDAPDTLKSTIEINKQGHIVANGQRIK</sequence>
<dbReference type="AlphaFoldDB" id="A0A1Y5TJ27"/>
<dbReference type="OrthoDB" id="7791409at2"/>
<feature type="chain" id="PRO_5011966568" description="DUF2125 domain-containing protein" evidence="1">
    <location>
        <begin position="25"/>
        <end position="509"/>
    </location>
</feature>
<accession>A0A1Y5TJ27</accession>
<keyword evidence="3" id="KW-1185">Reference proteome</keyword>
<evidence type="ECO:0008006" key="4">
    <source>
        <dbReference type="Google" id="ProtNLM"/>
    </source>
</evidence>
<keyword evidence="1" id="KW-0732">Signal</keyword>
<protein>
    <recommendedName>
        <fullName evidence="4">DUF2125 domain-containing protein</fullName>
    </recommendedName>
</protein>
<dbReference type="RefSeq" id="WP_085797062.1">
    <property type="nucleotide sequence ID" value="NZ_FWFO01000003.1"/>
</dbReference>
<organism evidence="2 3">
    <name type="scientific">Falsiruegeria litorea R37</name>
    <dbReference type="NCBI Taxonomy" id="1200284"/>
    <lineage>
        <taxon>Bacteria</taxon>
        <taxon>Pseudomonadati</taxon>
        <taxon>Pseudomonadota</taxon>
        <taxon>Alphaproteobacteria</taxon>
        <taxon>Rhodobacterales</taxon>
        <taxon>Roseobacteraceae</taxon>
        <taxon>Falsiruegeria</taxon>
    </lineage>
</organism>
<evidence type="ECO:0000313" key="3">
    <source>
        <dbReference type="Proteomes" id="UP000193077"/>
    </source>
</evidence>